<keyword evidence="3 5" id="KW-0819">tRNA processing</keyword>
<comment type="similarity">
    <text evidence="2 5">Belongs to the pseudouridine synthase TruB family. Type 1 subfamily.</text>
</comment>
<reference evidence="8" key="2">
    <citation type="submission" date="2019-01" db="EMBL/GenBank/DDBJ databases">
        <title>Oenococcus sicerae UCMA17102.</title>
        <authorList>
            <person name="Cousin F.J."/>
            <person name="Le Guellec R."/>
            <person name="Cretenet M."/>
        </authorList>
    </citation>
    <scope>NUCLEOTIDE SEQUENCE</scope>
    <source>
        <strain evidence="8">UCMA17102</strain>
    </source>
</reference>
<dbReference type="HAMAP" id="MF_01080">
    <property type="entry name" value="TruB_bact"/>
    <property type="match status" value="1"/>
</dbReference>
<evidence type="ECO:0000256" key="1">
    <source>
        <dbReference type="ARBA" id="ARBA00000385"/>
    </source>
</evidence>
<dbReference type="GO" id="GO:1990481">
    <property type="term" value="P:mRNA pseudouridine synthesis"/>
    <property type="evidence" value="ECO:0007669"/>
    <property type="project" value="TreeGrafter"/>
</dbReference>
<evidence type="ECO:0000259" key="6">
    <source>
        <dbReference type="Pfam" id="PF01509"/>
    </source>
</evidence>
<dbReference type="PANTHER" id="PTHR13767:SF2">
    <property type="entry name" value="PSEUDOURIDYLATE SYNTHASE TRUB1"/>
    <property type="match status" value="1"/>
</dbReference>
<dbReference type="PANTHER" id="PTHR13767">
    <property type="entry name" value="TRNA-PSEUDOURIDINE SYNTHASE"/>
    <property type="match status" value="1"/>
</dbReference>
<feature type="active site" description="Nucleophile" evidence="5">
    <location>
        <position position="39"/>
    </location>
</feature>
<dbReference type="GO" id="GO:0160148">
    <property type="term" value="F:tRNA pseudouridine(55) synthase activity"/>
    <property type="evidence" value="ECO:0007669"/>
    <property type="project" value="UniProtKB-EC"/>
</dbReference>
<gene>
    <name evidence="5 8" type="primary">truB</name>
    <name evidence="9" type="ORF">DLJ48_00840</name>
    <name evidence="8" type="ORF">EVC35_07855</name>
</gene>
<organism evidence="8 11">
    <name type="scientific">Oenococcus sicerae</name>
    <dbReference type="NCBI Taxonomy" id="2203724"/>
    <lineage>
        <taxon>Bacteria</taxon>
        <taxon>Bacillati</taxon>
        <taxon>Bacillota</taxon>
        <taxon>Bacilli</taxon>
        <taxon>Lactobacillales</taxon>
        <taxon>Lactobacillaceae</taxon>
        <taxon>Oenococcus</taxon>
    </lineage>
</organism>
<keyword evidence="10" id="KW-1185">Reference proteome</keyword>
<reference evidence="9 10" key="1">
    <citation type="journal article" date="2019" name="Syst. Appl. Microbiol.">
        <title>Oenococcus sicerae sp. nov., isolated from French cider.</title>
        <authorList>
            <person name="Cousin F.J."/>
            <person name="Le Guellec R."/>
            <person name="Chagnot C."/>
            <person name="Goux D."/>
            <person name="Dalmasso M."/>
            <person name="Laplace J.M."/>
            <person name="Cretenet M."/>
        </authorList>
    </citation>
    <scope>NUCLEOTIDE SEQUENCE [LARGE SCALE GENOMIC DNA]</scope>
    <source>
        <strain evidence="9 10">UCMA 15228</strain>
    </source>
</reference>
<dbReference type="InterPro" id="IPR020103">
    <property type="entry name" value="PsdUridine_synth_cat_dom_sf"/>
</dbReference>
<dbReference type="InterPro" id="IPR032819">
    <property type="entry name" value="TruB_C"/>
</dbReference>
<evidence type="ECO:0000256" key="5">
    <source>
        <dbReference type="HAMAP-Rule" id="MF_01080"/>
    </source>
</evidence>
<sequence>MYNGIVLVDKPAGLTSFDVVAKLRHVFHQKEIGHTGTLDPSVTGLLVIVLGKATKLIDFLQQNQKQYRGTLILGIKTDTQDMDGRVTEVQFLPSPVSDDRKRTIFESFIGSSKQIPPMYSAVRVNGKHLYELARKGQTIERRAREINVTDFHQIGSVNFDAAKGQEFINFTATVSKGTYIRTLVEDFGARMSLPATMAKLRRVKADSYDIEDAYDLDEILNSQDPKRFVMPLEKLLPGLAKYSISESDWELVKNGGWLKKLPISVSLVKIFYNQSFQAIYQNDQDLYKPLKMLIHENN</sequence>
<reference evidence="9" key="3">
    <citation type="submission" date="2020-01" db="EMBL/GenBank/DDBJ databases">
        <authorList>
            <person name="Cousin F.J."/>
            <person name="Le Guellec R."/>
            <person name="Cretenet M."/>
        </authorList>
    </citation>
    <scope>NUCLEOTIDE SEQUENCE</scope>
    <source>
        <strain evidence="9">UCMA 15228</strain>
    </source>
</reference>
<evidence type="ECO:0000313" key="9">
    <source>
        <dbReference type="EMBL" id="QAS69172.1"/>
    </source>
</evidence>
<dbReference type="GO" id="GO:0031119">
    <property type="term" value="P:tRNA pseudouridine synthesis"/>
    <property type="evidence" value="ECO:0007669"/>
    <property type="project" value="UniProtKB-UniRule"/>
</dbReference>
<name>A0AAJ1RFH2_9LACO</name>
<dbReference type="NCBIfam" id="TIGR00431">
    <property type="entry name" value="TruB"/>
    <property type="match status" value="1"/>
</dbReference>
<evidence type="ECO:0000313" key="8">
    <source>
        <dbReference type="EMBL" id="MDN6900896.1"/>
    </source>
</evidence>
<comment type="function">
    <text evidence="5">Responsible for synthesis of pseudouridine from uracil-55 in the psi GC loop of transfer RNAs.</text>
</comment>
<dbReference type="EC" id="5.4.99.25" evidence="5"/>
<dbReference type="RefSeq" id="WP_128685052.1">
    <property type="nucleotide sequence ID" value="NZ_CP029684.2"/>
</dbReference>
<dbReference type="SUPFAM" id="SSF55120">
    <property type="entry name" value="Pseudouridine synthase"/>
    <property type="match status" value="1"/>
</dbReference>
<dbReference type="InterPro" id="IPR014780">
    <property type="entry name" value="tRNA_psdUridine_synth_TruB"/>
</dbReference>
<comment type="catalytic activity">
    <reaction evidence="1 5">
        <text>uridine(55) in tRNA = pseudouridine(55) in tRNA</text>
        <dbReference type="Rhea" id="RHEA:42532"/>
        <dbReference type="Rhea" id="RHEA-COMP:10101"/>
        <dbReference type="Rhea" id="RHEA-COMP:10102"/>
        <dbReference type="ChEBI" id="CHEBI:65314"/>
        <dbReference type="ChEBI" id="CHEBI:65315"/>
        <dbReference type="EC" id="5.4.99.25"/>
    </reaction>
</comment>
<dbReference type="Proteomes" id="UP001167919">
    <property type="component" value="Unassembled WGS sequence"/>
</dbReference>
<dbReference type="Proteomes" id="UP000286907">
    <property type="component" value="Chromosome"/>
</dbReference>
<dbReference type="CDD" id="cd02573">
    <property type="entry name" value="PseudoU_synth_EcTruB"/>
    <property type="match status" value="1"/>
</dbReference>
<dbReference type="Pfam" id="PF01509">
    <property type="entry name" value="TruB_N"/>
    <property type="match status" value="1"/>
</dbReference>
<protein>
    <recommendedName>
        <fullName evidence="5">tRNA pseudouridine synthase B</fullName>
        <ecNumber evidence="5">5.4.99.25</ecNumber>
    </recommendedName>
    <alternativeName>
        <fullName evidence="5">tRNA pseudouridine(55) synthase</fullName>
        <shortName evidence="5">Psi55 synthase</shortName>
    </alternativeName>
    <alternativeName>
        <fullName evidence="5">tRNA pseudouridylate synthase</fullName>
    </alternativeName>
    <alternativeName>
        <fullName evidence="5">tRNA-uridine isomerase</fullName>
    </alternativeName>
</protein>
<evidence type="ECO:0000256" key="2">
    <source>
        <dbReference type="ARBA" id="ARBA00005642"/>
    </source>
</evidence>
<accession>A0AAJ1RFH2</accession>
<dbReference type="Pfam" id="PF16198">
    <property type="entry name" value="TruB_C_2"/>
    <property type="match status" value="1"/>
</dbReference>
<feature type="domain" description="Pseudouridine synthase II N-terminal" evidence="6">
    <location>
        <begin position="24"/>
        <end position="180"/>
    </location>
</feature>
<dbReference type="AlphaFoldDB" id="A0AAJ1RFH2"/>
<evidence type="ECO:0000256" key="3">
    <source>
        <dbReference type="ARBA" id="ARBA00022694"/>
    </source>
</evidence>
<feature type="domain" description="tRNA pseudouridylate synthase B C-terminal" evidence="7">
    <location>
        <begin position="181"/>
        <end position="236"/>
    </location>
</feature>
<dbReference type="InterPro" id="IPR002501">
    <property type="entry name" value="PsdUridine_synth_N"/>
</dbReference>
<dbReference type="Gene3D" id="3.30.2350.10">
    <property type="entry name" value="Pseudouridine synthase"/>
    <property type="match status" value="1"/>
</dbReference>
<dbReference type="GO" id="GO:0003723">
    <property type="term" value="F:RNA binding"/>
    <property type="evidence" value="ECO:0007669"/>
    <property type="project" value="InterPro"/>
</dbReference>
<evidence type="ECO:0000259" key="7">
    <source>
        <dbReference type="Pfam" id="PF16198"/>
    </source>
</evidence>
<keyword evidence="4 5" id="KW-0413">Isomerase</keyword>
<evidence type="ECO:0000313" key="11">
    <source>
        <dbReference type="Proteomes" id="UP001167919"/>
    </source>
</evidence>
<proteinExistence type="inferred from homology"/>
<evidence type="ECO:0000313" key="10">
    <source>
        <dbReference type="Proteomes" id="UP000286907"/>
    </source>
</evidence>
<evidence type="ECO:0000256" key="4">
    <source>
        <dbReference type="ARBA" id="ARBA00023235"/>
    </source>
</evidence>
<dbReference type="EMBL" id="SDWY01000004">
    <property type="protein sequence ID" value="MDN6900896.1"/>
    <property type="molecule type" value="Genomic_DNA"/>
</dbReference>
<dbReference type="EMBL" id="CP029684">
    <property type="protein sequence ID" value="QAS69172.1"/>
    <property type="molecule type" value="Genomic_DNA"/>
</dbReference>